<name>A0AA86JHB6_9CLOT</name>
<protein>
    <submittedName>
        <fullName evidence="1">Uncharacterized protein</fullName>
    </submittedName>
</protein>
<gene>
    <name evidence="1" type="ORF">CNEO_42136</name>
</gene>
<evidence type="ECO:0000313" key="1">
    <source>
        <dbReference type="EMBL" id="CAG9705880.1"/>
    </source>
</evidence>
<dbReference type="AlphaFoldDB" id="A0AA86JHB6"/>
<organism evidence="1 2">
    <name type="scientific">Clostridium neonatale</name>
    <dbReference type="NCBI Taxonomy" id="137838"/>
    <lineage>
        <taxon>Bacteria</taxon>
        <taxon>Bacillati</taxon>
        <taxon>Bacillota</taxon>
        <taxon>Clostridia</taxon>
        <taxon>Eubacteriales</taxon>
        <taxon>Clostridiaceae</taxon>
        <taxon>Clostridium</taxon>
    </lineage>
</organism>
<dbReference type="RefSeq" id="WP_210885879.1">
    <property type="nucleotide sequence ID" value="NZ_CAKJVE010000004.1"/>
</dbReference>
<dbReference type="EMBL" id="CAKJVE010000004">
    <property type="protein sequence ID" value="CAG9705880.1"/>
    <property type="molecule type" value="Genomic_DNA"/>
</dbReference>
<comment type="caution">
    <text evidence="1">The sequence shown here is derived from an EMBL/GenBank/DDBJ whole genome shotgun (WGS) entry which is preliminary data.</text>
</comment>
<accession>A0AA86JHB6</accession>
<evidence type="ECO:0000313" key="2">
    <source>
        <dbReference type="Proteomes" id="UP000789738"/>
    </source>
</evidence>
<sequence>MSSLKRRIENIKIDDKDYVMAFDMTSIDMFQDLTGSSVLRSVYSLNRLEDKTVLAFIASTLRPKEDIENPIGKQLYEGEYDLLKLMIMFIPTLVKLINEGFPTSNKKVKKKKSMKNQ</sequence>
<reference evidence="1" key="1">
    <citation type="submission" date="2021-10" db="EMBL/GenBank/DDBJ databases">
        <authorList>
            <person name="Mesa V."/>
        </authorList>
    </citation>
    <scope>NUCLEOTIDE SEQUENCE</scope>
    <source>
        <strain evidence="1">CC3_PB</strain>
    </source>
</reference>
<proteinExistence type="predicted"/>
<dbReference type="Proteomes" id="UP000789738">
    <property type="component" value="Unassembled WGS sequence"/>
</dbReference>